<accession>A3B948</accession>
<dbReference type="AlphaFoldDB" id="A3B948"/>
<sequence>MGCAAKYLTKNDMAFVISREPQRLNKEVNFAAFLDNPNIDDVHNQSILLWSYNVIPATATSTEICRLFSSVVQTIERELGQGGVLVARRTHADSADTISFYQLAEKLKLSSYEIVTITGEGARGVCSRTSYSGLPQNRSTSNYSFDISSNGNGAVTEDSQSASVGHNRVGLAVTHGTKTPLNPKTQRRNAIESKDKCSKSSCGSGSEKSNETLRIAVTRKYGFQNFLNITDLPNGKINATGFSIEVFENAMKKLDHPPCYMFCLFEGSYDDLVGSVSSGKFNATVGDVSITAERERHVDFTMPYTQSGQIIRSPMSKIVVVIWCFAVVILVQSYTASLSSMLTTSRLRPSVVDLDQLRHNNDYVGYQNKSFVYSLLNQTFKEDRLKPYANGKEYAEALRRGKVSAIVDEIPYIRSFMSDQNNSNEFWVFPQTYNILGFAFGFPIGSPLVHNLSVAILDMTRITNKTDSQLTDDHGSHSTPLTLENFSGLFVIVGSVSTLMLLISIVRLVVSRCSETANTNAPSIDDDNGDEESNPQQNDTEEPLLEARDNDSRSADQNGSFAADQEPSQMQSGTSNGHVPAQAQHIQIEMSPA</sequence>
<dbReference type="InterPro" id="IPR001320">
    <property type="entry name" value="Iontro_rcpt_C"/>
</dbReference>
<feature type="compositionally biased region" description="Basic and acidic residues" evidence="11">
    <location>
        <begin position="189"/>
        <end position="198"/>
    </location>
</feature>
<evidence type="ECO:0000256" key="2">
    <source>
        <dbReference type="ARBA" id="ARBA00022448"/>
    </source>
</evidence>
<protein>
    <recommendedName>
        <fullName evidence="13">Ionotropic glutamate receptor C-terminal domain-containing protein</fullName>
    </recommendedName>
</protein>
<proteinExistence type="predicted"/>
<keyword evidence="7" id="KW-0675">Receptor</keyword>
<keyword evidence="9" id="KW-1071">Ligand-gated ion channel</keyword>
<keyword evidence="6 12" id="KW-0472">Membrane</keyword>
<feature type="region of interest" description="Disordered" evidence="11">
    <location>
        <begin position="518"/>
        <end position="593"/>
    </location>
</feature>
<evidence type="ECO:0000256" key="9">
    <source>
        <dbReference type="ARBA" id="ARBA00023286"/>
    </source>
</evidence>
<dbReference type="InterPro" id="IPR015683">
    <property type="entry name" value="Ionotropic_Glu_rcpt"/>
</dbReference>
<dbReference type="SUPFAM" id="SSF53850">
    <property type="entry name" value="Periplasmic binding protein-like II"/>
    <property type="match status" value="1"/>
</dbReference>
<keyword evidence="3 12" id="KW-0812">Transmembrane</keyword>
<evidence type="ECO:0000256" key="1">
    <source>
        <dbReference type="ARBA" id="ARBA00004141"/>
    </source>
</evidence>
<feature type="compositionally biased region" description="Acidic residues" evidence="11">
    <location>
        <begin position="524"/>
        <end position="544"/>
    </location>
</feature>
<evidence type="ECO:0000259" key="13">
    <source>
        <dbReference type="SMART" id="SM00079"/>
    </source>
</evidence>
<reference evidence="14" key="2">
    <citation type="submission" date="2008-12" db="EMBL/GenBank/DDBJ databases">
        <title>Improved gene annotation of the rice (Oryza sativa) genomes.</title>
        <authorList>
            <person name="Wang J."/>
            <person name="Li R."/>
            <person name="Fan W."/>
            <person name="Huang Q."/>
            <person name="Zhang J."/>
            <person name="Zhou Y."/>
            <person name="Hu Y."/>
            <person name="Zi S."/>
            <person name="Li J."/>
            <person name="Ni P."/>
            <person name="Zheng H."/>
            <person name="Zhang Y."/>
            <person name="Zhao M."/>
            <person name="Hao Q."/>
            <person name="McDermott J."/>
            <person name="Samudrala R."/>
            <person name="Kristiansen K."/>
            <person name="Wong G.K.-S."/>
        </authorList>
    </citation>
    <scope>NUCLEOTIDE SEQUENCE</scope>
</reference>
<dbReference type="GO" id="GO:0015276">
    <property type="term" value="F:ligand-gated monoatomic ion channel activity"/>
    <property type="evidence" value="ECO:0007669"/>
    <property type="project" value="InterPro"/>
</dbReference>
<keyword evidence="10" id="KW-0407">Ion channel</keyword>
<name>A3B948_ORYSJ</name>
<dbReference type="GO" id="GO:0016020">
    <property type="term" value="C:membrane"/>
    <property type="evidence" value="ECO:0007669"/>
    <property type="project" value="UniProtKB-SubCell"/>
</dbReference>
<evidence type="ECO:0000256" key="5">
    <source>
        <dbReference type="ARBA" id="ARBA00023065"/>
    </source>
</evidence>
<evidence type="ECO:0000256" key="10">
    <source>
        <dbReference type="ARBA" id="ARBA00023303"/>
    </source>
</evidence>
<dbReference type="EMBL" id="CM000143">
    <property type="protein sequence ID" value="EAZ36087.1"/>
    <property type="molecule type" value="Genomic_DNA"/>
</dbReference>
<dbReference type="Proteomes" id="UP000007752">
    <property type="component" value="Chromosome 6"/>
</dbReference>
<feature type="transmembrane region" description="Helical" evidence="12">
    <location>
        <begin position="318"/>
        <end position="338"/>
    </location>
</feature>
<dbReference type="Gene3D" id="3.40.190.10">
    <property type="entry name" value="Periplasmic binding protein-like II"/>
    <property type="match status" value="2"/>
</dbReference>
<dbReference type="PANTHER" id="PTHR18966">
    <property type="entry name" value="IONOTROPIC GLUTAMATE RECEPTOR"/>
    <property type="match status" value="1"/>
</dbReference>
<reference evidence="14" key="1">
    <citation type="journal article" date="2005" name="PLoS Biol.">
        <title>The genomes of Oryza sativa: a history of duplications.</title>
        <authorList>
            <person name="Yu J."/>
            <person name="Wang J."/>
            <person name="Lin W."/>
            <person name="Li S."/>
            <person name="Li H."/>
            <person name="Zhou J."/>
            <person name="Ni P."/>
            <person name="Dong W."/>
            <person name="Hu S."/>
            <person name="Zeng C."/>
            <person name="Zhang J."/>
            <person name="Zhang Y."/>
            <person name="Li R."/>
            <person name="Xu Z."/>
            <person name="Li S."/>
            <person name="Li X."/>
            <person name="Zheng H."/>
            <person name="Cong L."/>
            <person name="Lin L."/>
            <person name="Yin J."/>
            <person name="Geng J."/>
            <person name="Li G."/>
            <person name="Shi J."/>
            <person name="Liu J."/>
            <person name="Lv H."/>
            <person name="Li J."/>
            <person name="Wang J."/>
            <person name="Deng Y."/>
            <person name="Ran L."/>
            <person name="Shi X."/>
            <person name="Wang X."/>
            <person name="Wu Q."/>
            <person name="Li C."/>
            <person name="Ren X."/>
            <person name="Wang J."/>
            <person name="Wang X."/>
            <person name="Li D."/>
            <person name="Liu D."/>
            <person name="Zhang X."/>
            <person name="Ji Z."/>
            <person name="Zhao W."/>
            <person name="Sun Y."/>
            <person name="Zhang Z."/>
            <person name="Bao J."/>
            <person name="Han Y."/>
            <person name="Dong L."/>
            <person name="Ji J."/>
            <person name="Chen P."/>
            <person name="Wu S."/>
            <person name="Liu J."/>
            <person name="Xiao Y."/>
            <person name="Bu D."/>
            <person name="Tan J."/>
            <person name="Yang L."/>
            <person name="Ye C."/>
            <person name="Zhang J."/>
            <person name="Xu J."/>
            <person name="Zhou Y."/>
            <person name="Yu Y."/>
            <person name="Zhang B."/>
            <person name="Zhuang S."/>
            <person name="Wei H."/>
            <person name="Liu B."/>
            <person name="Lei M."/>
            <person name="Yu H."/>
            <person name="Li Y."/>
            <person name="Xu H."/>
            <person name="Wei S."/>
            <person name="He X."/>
            <person name="Fang L."/>
            <person name="Zhang Z."/>
            <person name="Zhang Y."/>
            <person name="Huang X."/>
            <person name="Su Z."/>
            <person name="Tong W."/>
            <person name="Li J."/>
            <person name="Tong Z."/>
            <person name="Li S."/>
            <person name="Ye J."/>
            <person name="Wang L."/>
            <person name="Fang L."/>
            <person name="Lei T."/>
            <person name="Chen C."/>
            <person name="Chen H."/>
            <person name="Xu Z."/>
            <person name="Li H."/>
            <person name="Huang H."/>
            <person name="Zhang F."/>
            <person name="Xu H."/>
            <person name="Li N."/>
            <person name="Zhao C."/>
            <person name="Li S."/>
            <person name="Dong L."/>
            <person name="Huang Y."/>
            <person name="Li L."/>
            <person name="Xi Y."/>
            <person name="Qi Q."/>
            <person name="Li W."/>
            <person name="Zhang B."/>
            <person name="Hu W."/>
            <person name="Zhang Y."/>
            <person name="Tian X."/>
            <person name="Jiao Y."/>
            <person name="Liang X."/>
            <person name="Jin J."/>
            <person name="Gao L."/>
            <person name="Zheng W."/>
            <person name="Hao B."/>
            <person name="Liu S."/>
            <person name="Wang W."/>
            <person name="Yuan L."/>
            <person name="Cao M."/>
            <person name="McDermott J."/>
            <person name="Samudrala R."/>
            <person name="Wang J."/>
            <person name="Wong G.K."/>
            <person name="Yang H."/>
        </authorList>
    </citation>
    <scope>NUCLEOTIDE SEQUENCE [LARGE SCALE GENOMIC DNA]</scope>
</reference>
<evidence type="ECO:0000256" key="3">
    <source>
        <dbReference type="ARBA" id="ARBA00022692"/>
    </source>
</evidence>
<feature type="domain" description="Ionotropic glutamate receptor C-terminal" evidence="13">
    <location>
        <begin position="214"/>
        <end position="467"/>
    </location>
</feature>
<feature type="transmembrane region" description="Helical" evidence="12">
    <location>
        <begin position="486"/>
        <end position="510"/>
    </location>
</feature>
<keyword evidence="8" id="KW-0325">Glycoprotein</keyword>
<dbReference type="Pfam" id="PF00060">
    <property type="entry name" value="Lig_chan"/>
    <property type="match status" value="1"/>
</dbReference>
<evidence type="ECO:0000256" key="8">
    <source>
        <dbReference type="ARBA" id="ARBA00023180"/>
    </source>
</evidence>
<feature type="compositionally biased region" description="Basic and acidic residues" evidence="11">
    <location>
        <begin position="545"/>
        <end position="554"/>
    </location>
</feature>
<evidence type="ECO:0000256" key="7">
    <source>
        <dbReference type="ARBA" id="ARBA00023170"/>
    </source>
</evidence>
<gene>
    <name evidence="14" type="ORF">OsJ_20398</name>
</gene>
<comment type="subcellular location">
    <subcellularLocation>
        <location evidence="1">Membrane</location>
        <topology evidence="1">Multi-pass membrane protein</topology>
    </subcellularLocation>
</comment>
<dbReference type="CDD" id="cd13686">
    <property type="entry name" value="GluR_Plant"/>
    <property type="match status" value="1"/>
</dbReference>
<keyword evidence="5" id="KW-0406">Ion transport</keyword>
<evidence type="ECO:0000256" key="11">
    <source>
        <dbReference type="SAM" id="MobiDB-lite"/>
    </source>
</evidence>
<evidence type="ECO:0000256" key="12">
    <source>
        <dbReference type="SAM" id="Phobius"/>
    </source>
</evidence>
<feature type="compositionally biased region" description="Polar residues" evidence="11">
    <location>
        <begin position="555"/>
        <end position="577"/>
    </location>
</feature>
<keyword evidence="4 12" id="KW-1133">Transmembrane helix</keyword>
<evidence type="ECO:0000313" key="14">
    <source>
        <dbReference type="EMBL" id="EAZ36087.1"/>
    </source>
</evidence>
<dbReference type="SMART" id="SM00079">
    <property type="entry name" value="PBPe"/>
    <property type="match status" value="1"/>
</dbReference>
<keyword evidence="2" id="KW-0813">Transport</keyword>
<feature type="region of interest" description="Disordered" evidence="11">
    <location>
        <begin position="174"/>
        <end position="209"/>
    </location>
</feature>
<organism evidence="14">
    <name type="scientific">Oryza sativa subsp. japonica</name>
    <name type="common">Rice</name>
    <dbReference type="NCBI Taxonomy" id="39947"/>
    <lineage>
        <taxon>Eukaryota</taxon>
        <taxon>Viridiplantae</taxon>
        <taxon>Streptophyta</taxon>
        <taxon>Embryophyta</taxon>
        <taxon>Tracheophyta</taxon>
        <taxon>Spermatophyta</taxon>
        <taxon>Magnoliopsida</taxon>
        <taxon>Liliopsida</taxon>
        <taxon>Poales</taxon>
        <taxon>Poaceae</taxon>
        <taxon>BOP clade</taxon>
        <taxon>Oryzoideae</taxon>
        <taxon>Oryzeae</taxon>
        <taxon>Oryzinae</taxon>
        <taxon>Oryza</taxon>
        <taxon>Oryza sativa</taxon>
    </lineage>
</organism>
<evidence type="ECO:0000256" key="6">
    <source>
        <dbReference type="ARBA" id="ARBA00023136"/>
    </source>
</evidence>
<evidence type="ECO:0000256" key="4">
    <source>
        <dbReference type="ARBA" id="ARBA00022989"/>
    </source>
</evidence>